<comment type="catalytic activity">
    <reaction evidence="1">
        <text>Random hydrolysis of (1-&gt;4)-beta-D-mannosidic linkages in mannans, galactomannans and glucomannans.</text>
        <dbReference type="EC" id="3.2.1.78"/>
    </reaction>
</comment>
<evidence type="ECO:0000259" key="7">
    <source>
        <dbReference type="Pfam" id="PF26410"/>
    </source>
</evidence>
<dbReference type="PANTHER" id="PTHR31451">
    <property type="match status" value="1"/>
</dbReference>
<gene>
    <name evidence="8" type="primary">MAN6</name>
    <name evidence="8" type="ORF">AXF42_Ash017239</name>
</gene>
<dbReference type="AlphaFoldDB" id="A0A2H9ZVJ7"/>
<dbReference type="STRING" id="1088818.A0A2H9ZVJ7"/>
<proteinExistence type="inferred from homology"/>
<dbReference type="SUPFAM" id="SSF51445">
    <property type="entry name" value="(Trans)glycosidases"/>
    <property type="match status" value="1"/>
</dbReference>
<comment type="similarity">
    <text evidence="2">Belongs to the glycosyl hydrolase 5 (cellulase A) family.</text>
</comment>
<dbReference type="PANTHER" id="PTHR31451:SF51">
    <property type="entry name" value="MANNAN ENDO-1,4-BETA-MANNOSIDASE 6"/>
    <property type="match status" value="1"/>
</dbReference>
<organism evidence="8 9">
    <name type="scientific">Apostasia shenzhenica</name>
    <dbReference type="NCBI Taxonomy" id="1088818"/>
    <lineage>
        <taxon>Eukaryota</taxon>
        <taxon>Viridiplantae</taxon>
        <taxon>Streptophyta</taxon>
        <taxon>Embryophyta</taxon>
        <taxon>Tracheophyta</taxon>
        <taxon>Spermatophyta</taxon>
        <taxon>Magnoliopsida</taxon>
        <taxon>Liliopsida</taxon>
        <taxon>Asparagales</taxon>
        <taxon>Orchidaceae</taxon>
        <taxon>Apostasioideae</taxon>
        <taxon>Apostasia</taxon>
    </lineage>
</organism>
<keyword evidence="6" id="KW-0812">Transmembrane</keyword>
<evidence type="ECO:0000256" key="3">
    <source>
        <dbReference type="ARBA" id="ARBA00012706"/>
    </source>
</evidence>
<protein>
    <recommendedName>
        <fullName evidence="3">mannan endo-1,4-beta-mannosidase</fullName>
        <ecNumber evidence="3">3.2.1.78</ecNumber>
    </recommendedName>
</protein>
<dbReference type="Pfam" id="PF26410">
    <property type="entry name" value="GH5_mannosidase"/>
    <property type="match status" value="1"/>
</dbReference>
<keyword evidence="6" id="KW-0472">Membrane</keyword>
<evidence type="ECO:0000256" key="4">
    <source>
        <dbReference type="ARBA" id="ARBA00022801"/>
    </source>
</evidence>
<dbReference type="EC" id="3.2.1.78" evidence="3"/>
<dbReference type="EMBL" id="KZ453531">
    <property type="protein sequence ID" value="PKA47294.1"/>
    <property type="molecule type" value="Genomic_DNA"/>
</dbReference>
<dbReference type="GO" id="GO:0016985">
    <property type="term" value="F:mannan endo-1,4-beta-mannosidase activity"/>
    <property type="evidence" value="ECO:0007669"/>
    <property type="project" value="UniProtKB-EC"/>
</dbReference>
<evidence type="ECO:0000256" key="5">
    <source>
        <dbReference type="ARBA" id="ARBA00023295"/>
    </source>
</evidence>
<sequence>MERRLYTVSGILLLAIIGYFNWTSGSSGSGFRIRIPIPWLQTRMGFIGRNGTRFVEMDGGTPVYVNGWNSYWMMSSESAAAVSEMFRRGRAMGMTVCRTWAFNDGGVNALQISPGRFNERIFQALDFIIYEARRNKIRLILCLVNNLNAFGGKAQYVRWAQAAGANVSSSTDSFFSHATVKDYYKNYVKTILTRKNAFSGVRYRDEPAIFAWELMNEPRCVLNSSAPLLQAWIAEMASYVKNLDEKHLITVGLEGFYGYKRTERLGANPGEWAAALGSDFIQNSADKNIDFASVHAYPDSWIPKASLEEKVKYLSNWVDSHVNDSEHILKKPVIFSEVGSLLKRKENGSYDIDIILKTVYDKVYDSAKKDQAGAGALIWQLMTEETQEYKDEFSLVARQHPSTYMLILKQSCRLKNLFRRKSNESSKWHCPD</sequence>
<evidence type="ECO:0000256" key="6">
    <source>
        <dbReference type="SAM" id="Phobius"/>
    </source>
</evidence>
<keyword evidence="4" id="KW-0378">Hydrolase</keyword>
<reference evidence="8 9" key="1">
    <citation type="journal article" date="2017" name="Nature">
        <title>The Apostasia genome and the evolution of orchids.</title>
        <authorList>
            <person name="Zhang G.Q."/>
            <person name="Liu K.W."/>
            <person name="Li Z."/>
            <person name="Lohaus R."/>
            <person name="Hsiao Y.Y."/>
            <person name="Niu S.C."/>
            <person name="Wang J.Y."/>
            <person name="Lin Y.C."/>
            <person name="Xu Q."/>
            <person name="Chen L.J."/>
            <person name="Yoshida K."/>
            <person name="Fujiwara S."/>
            <person name="Wang Z.W."/>
            <person name="Zhang Y.Q."/>
            <person name="Mitsuda N."/>
            <person name="Wang M."/>
            <person name="Liu G.H."/>
            <person name="Pecoraro L."/>
            <person name="Huang H.X."/>
            <person name="Xiao X.J."/>
            <person name="Lin M."/>
            <person name="Wu X.Y."/>
            <person name="Wu W.L."/>
            <person name="Chen Y.Y."/>
            <person name="Chang S.B."/>
            <person name="Sakamoto S."/>
            <person name="Ohme-Takagi M."/>
            <person name="Yagi M."/>
            <person name="Zeng S.J."/>
            <person name="Shen C.Y."/>
            <person name="Yeh C.M."/>
            <person name="Luo Y.B."/>
            <person name="Tsai W.C."/>
            <person name="Van de Peer Y."/>
            <person name="Liu Z.J."/>
        </authorList>
    </citation>
    <scope>NUCLEOTIDE SEQUENCE [LARGE SCALE GENOMIC DNA]</scope>
    <source>
        <strain evidence="9">cv. Shenzhen</strain>
        <tissue evidence="8">Stem</tissue>
    </source>
</reference>
<dbReference type="FunFam" id="3.20.20.80:FF:000012">
    <property type="entry name" value="Mannan endo-1,4-beta-mannosidase 6"/>
    <property type="match status" value="1"/>
</dbReference>
<dbReference type="Proteomes" id="UP000236161">
    <property type="component" value="Unassembled WGS sequence"/>
</dbReference>
<dbReference type="InterPro" id="IPR017853">
    <property type="entry name" value="GH"/>
</dbReference>
<keyword evidence="6" id="KW-1133">Transmembrane helix</keyword>
<evidence type="ECO:0000256" key="2">
    <source>
        <dbReference type="ARBA" id="ARBA00005641"/>
    </source>
</evidence>
<dbReference type="OrthoDB" id="406631at2759"/>
<keyword evidence="5" id="KW-0326">Glycosidase</keyword>
<evidence type="ECO:0000313" key="9">
    <source>
        <dbReference type="Proteomes" id="UP000236161"/>
    </source>
</evidence>
<name>A0A2H9ZVJ7_9ASPA</name>
<dbReference type="InterPro" id="IPR001547">
    <property type="entry name" value="Glyco_hydro_5"/>
</dbReference>
<dbReference type="GO" id="GO:0000272">
    <property type="term" value="P:polysaccharide catabolic process"/>
    <property type="evidence" value="ECO:0007669"/>
    <property type="project" value="InterPro"/>
</dbReference>
<evidence type="ECO:0000313" key="8">
    <source>
        <dbReference type="EMBL" id="PKA47294.1"/>
    </source>
</evidence>
<feature type="domain" description="Glycoside hydrolase family 5" evidence="7">
    <location>
        <begin position="46"/>
        <end position="379"/>
    </location>
</feature>
<evidence type="ECO:0000256" key="1">
    <source>
        <dbReference type="ARBA" id="ARBA00001678"/>
    </source>
</evidence>
<dbReference type="InterPro" id="IPR045053">
    <property type="entry name" value="MAN-like"/>
</dbReference>
<feature type="transmembrane region" description="Helical" evidence="6">
    <location>
        <begin position="5"/>
        <end position="22"/>
    </location>
</feature>
<dbReference type="Gene3D" id="3.20.20.80">
    <property type="entry name" value="Glycosidases"/>
    <property type="match status" value="1"/>
</dbReference>
<accession>A0A2H9ZVJ7</accession>
<keyword evidence="9" id="KW-1185">Reference proteome</keyword>